<sequence length="380" mass="42902">MAGVLEGLKNTLLSVLPVATPPPTGAAVTVSDHEAQHEDVEKPQWVQHELPKAPGKYLPRQLQPFEVVSTSLTNDVDNEFYEIRAVPTKGYGSFALKDLKRGTRILSEPPLLAIRNGDYLTADIEEAFAKLSADEQKLYWSLASSHGQDPKKWPSHIHESVKGREAHRIKEQHDARLAKEPSLLSIFQNNCMEMGKGAGIFPNAARFNHSCSPNASFNWNANIQRETIHIIHDVKAGDQITFSYCDMTHEKTLRAWELKHYGFTCDCLACIRDEDDNNGVAREGVDRRYRIAELDQTTSYLRGPNMEMGVREPEFVKQLLDYVDLALACEFAEDFKNGQDMAANALRIKRDCQGEDSPEFDKYKGILKRLHRSYKASQNA</sequence>
<dbReference type="PROSITE" id="PS50280">
    <property type="entry name" value="SET"/>
    <property type="match status" value="1"/>
</dbReference>
<keyword evidence="3" id="KW-1185">Reference proteome</keyword>
<dbReference type="PANTHER" id="PTHR47332">
    <property type="entry name" value="SET DOMAIN-CONTAINING PROTEIN 5"/>
    <property type="match status" value="1"/>
</dbReference>
<reference evidence="2 3" key="1">
    <citation type="submission" date="2024-02" db="EMBL/GenBank/DDBJ databases">
        <title>De novo assembly and annotation of 12 fungi associated with fruit tree decline syndrome in Ontario, Canada.</title>
        <authorList>
            <person name="Sulman M."/>
            <person name="Ellouze W."/>
            <person name="Ilyukhin E."/>
        </authorList>
    </citation>
    <scope>NUCLEOTIDE SEQUENCE [LARGE SCALE GENOMIC DNA]</scope>
    <source>
        <strain evidence="2 3">M42-189</strain>
    </source>
</reference>
<protein>
    <recommendedName>
        <fullName evidence="1">SET domain-containing protein</fullName>
    </recommendedName>
</protein>
<name>A0ABR3QM00_9PLEO</name>
<dbReference type="SUPFAM" id="SSF82199">
    <property type="entry name" value="SET domain"/>
    <property type="match status" value="1"/>
</dbReference>
<comment type="caution">
    <text evidence="2">The sequence shown here is derived from an EMBL/GenBank/DDBJ whole genome shotgun (WGS) entry which is preliminary data.</text>
</comment>
<dbReference type="Proteomes" id="UP001521785">
    <property type="component" value="Unassembled WGS sequence"/>
</dbReference>
<dbReference type="Pfam" id="PF00856">
    <property type="entry name" value="SET"/>
    <property type="match status" value="1"/>
</dbReference>
<dbReference type="SMART" id="SM00317">
    <property type="entry name" value="SET"/>
    <property type="match status" value="1"/>
</dbReference>
<accession>A0ABR3QM00</accession>
<dbReference type="InterPro" id="IPR053185">
    <property type="entry name" value="SET_domain_protein"/>
</dbReference>
<dbReference type="CDD" id="cd20071">
    <property type="entry name" value="SET_SMYD"/>
    <property type="match status" value="1"/>
</dbReference>
<dbReference type="InterPro" id="IPR001214">
    <property type="entry name" value="SET_dom"/>
</dbReference>
<evidence type="ECO:0000259" key="1">
    <source>
        <dbReference type="PROSITE" id="PS50280"/>
    </source>
</evidence>
<evidence type="ECO:0000313" key="3">
    <source>
        <dbReference type="Proteomes" id="UP001521785"/>
    </source>
</evidence>
<organism evidence="2 3">
    <name type="scientific">Paraconiothyrium brasiliense</name>
    <dbReference type="NCBI Taxonomy" id="300254"/>
    <lineage>
        <taxon>Eukaryota</taxon>
        <taxon>Fungi</taxon>
        <taxon>Dikarya</taxon>
        <taxon>Ascomycota</taxon>
        <taxon>Pezizomycotina</taxon>
        <taxon>Dothideomycetes</taxon>
        <taxon>Pleosporomycetidae</taxon>
        <taxon>Pleosporales</taxon>
        <taxon>Massarineae</taxon>
        <taxon>Didymosphaeriaceae</taxon>
        <taxon>Paraconiothyrium</taxon>
    </lineage>
</organism>
<dbReference type="PANTHER" id="PTHR47332:SF2">
    <property type="entry name" value="SET-6"/>
    <property type="match status" value="1"/>
</dbReference>
<feature type="domain" description="SET" evidence="1">
    <location>
        <begin position="63"/>
        <end position="245"/>
    </location>
</feature>
<dbReference type="Gene3D" id="2.170.270.10">
    <property type="entry name" value="SET domain"/>
    <property type="match status" value="1"/>
</dbReference>
<proteinExistence type="predicted"/>
<dbReference type="InterPro" id="IPR046341">
    <property type="entry name" value="SET_dom_sf"/>
</dbReference>
<gene>
    <name evidence="2" type="ORF">SLS60_010777</name>
</gene>
<evidence type="ECO:0000313" key="2">
    <source>
        <dbReference type="EMBL" id="KAL1593169.1"/>
    </source>
</evidence>
<dbReference type="EMBL" id="JAKJXO020000019">
    <property type="protein sequence ID" value="KAL1593169.1"/>
    <property type="molecule type" value="Genomic_DNA"/>
</dbReference>